<keyword evidence="2" id="KW-1185">Reference proteome</keyword>
<sequence>YDRLVAFVGAFPANLLEDSEGNPLLDDNGQQKTYAKLVDTKRLLGYKTPEEVASFWRDMTSVQARLRASNNAKKKTSETVYAGTPSGLGFTLEFLPSFSFFHQRSGMPSSLMVRLSWSLRSLRRQFWKTWGRSPSRMRSPTPPWPL</sequence>
<protein>
    <submittedName>
        <fullName evidence="1">Uncharacterized protein</fullName>
    </submittedName>
</protein>
<organism evidence="1 2">
    <name type="scientific">Trifolium medium</name>
    <dbReference type="NCBI Taxonomy" id="97028"/>
    <lineage>
        <taxon>Eukaryota</taxon>
        <taxon>Viridiplantae</taxon>
        <taxon>Streptophyta</taxon>
        <taxon>Embryophyta</taxon>
        <taxon>Tracheophyta</taxon>
        <taxon>Spermatophyta</taxon>
        <taxon>Magnoliopsida</taxon>
        <taxon>eudicotyledons</taxon>
        <taxon>Gunneridae</taxon>
        <taxon>Pentapetalae</taxon>
        <taxon>rosids</taxon>
        <taxon>fabids</taxon>
        <taxon>Fabales</taxon>
        <taxon>Fabaceae</taxon>
        <taxon>Papilionoideae</taxon>
        <taxon>50 kb inversion clade</taxon>
        <taxon>NPAAA clade</taxon>
        <taxon>Hologalegina</taxon>
        <taxon>IRL clade</taxon>
        <taxon>Trifolieae</taxon>
        <taxon>Trifolium</taxon>
    </lineage>
</organism>
<dbReference type="EMBL" id="LXQA010114701">
    <property type="protein sequence ID" value="MCI19419.1"/>
    <property type="molecule type" value="Genomic_DNA"/>
</dbReference>
<proteinExistence type="predicted"/>
<comment type="caution">
    <text evidence="1">The sequence shown here is derived from an EMBL/GenBank/DDBJ whole genome shotgun (WGS) entry which is preliminary data.</text>
</comment>
<dbReference type="Proteomes" id="UP000265520">
    <property type="component" value="Unassembled WGS sequence"/>
</dbReference>
<reference evidence="1 2" key="1">
    <citation type="journal article" date="2018" name="Front. Plant Sci.">
        <title>Red Clover (Trifolium pratense) and Zigzag Clover (T. medium) - A Picture of Genomic Similarities and Differences.</title>
        <authorList>
            <person name="Dluhosova J."/>
            <person name="Istvanek J."/>
            <person name="Nedelnik J."/>
            <person name="Repkova J."/>
        </authorList>
    </citation>
    <scope>NUCLEOTIDE SEQUENCE [LARGE SCALE GENOMIC DNA]</scope>
    <source>
        <strain evidence="2">cv. 10/8</strain>
        <tissue evidence="1">Leaf</tissue>
    </source>
</reference>
<name>A0A392Q6D9_9FABA</name>
<dbReference type="AlphaFoldDB" id="A0A392Q6D9"/>
<accession>A0A392Q6D9</accession>
<feature type="non-terminal residue" evidence="1">
    <location>
        <position position="1"/>
    </location>
</feature>
<evidence type="ECO:0000313" key="2">
    <source>
        <dbReference type="Proteomes" id="UP000265520"/>
    </source>
</evidence>
<evidence type="ECO:0000313" key="1">
    <source>
        <dbReference type="EMBL" id="MCI19419.1"/>
    </source>
</evidence>